<sequence length="169" mass="18302">MKGFMSKRPLPSNRRSLLESVFKEEGLYLADHLQGGLPAISLVSHSAFLTAYSNDVAADMVFAQQVYGLAKTEDVLLAISTSGNSGNVVRAVQVARALGVSTIGLTGSDGGKLAELCTVAIRVPWDKTPDIQERHLPIYHTLCMMVEQEFFEGEDEGLLARVNEGEGYV</sequence>
<dbReference type="EMBL" id="AP019400">
    <property type="protein sequence ID" value="BBI35398.1"/>
    <property type="molecule type" value="Genomic_DNA"/>
</dbReference>
<dbReference type="PROSITE" id="PS51464">
    <property type="entry name" value="SIS"/>
    <property type="match status" value="1"/>
</dbReference>
<dbReference type="Gene3D" id="3.40.50.10490">
    <property type="entry name" value="Glucose-6-phosphate isomerase like protein, domain 1"/>
    <property type="match status" value="1"/>
</dbReference>
<reference evidence="2 3" key="1">
    <citation type="submission" date="2019-01" db="EMBL/GenBank/DDBJ databases">
        <title>Complete genome sequence of Cohnella hallensis HS21 isolated from Korean fir (Abies koreana) rhizospheric soil.</title>
        <authorList>
            <person name="Jiang L."/>
            <person name="Kang S.W."/>
            <person name="Kim S."/>
            <person name="Jung J."/>
            <person name="Kim C.Y."/>
            <person name="Kim D.H."/>
            <person name="Kim S.W."/>
            <person name="Lee J."/>
        </authorList>
    </citation>
    <scope>NUCLEOTIDE SEQUENCE [LARGE SCALE GENOMIC DNA]</scope>
    <source>
        <strain evidence="2 3">HS21</strain>
    </source>
</reference>
<dbReference type="InterPro" id="IPR046348">
    <property type="entry name" value="SIS_dom_sf"/>
</dbReference>
<organism evidence="2 3">
    <name type="scientific">Cohnella abietis</name>
    <dbReference type="NCBI Taxonomy" id="2507935"/>
    <lineage>
        <taxon>Bacteria</taxon>
        <taxon>Bacillati</taxon>
        <taxon>Bacillota</taxon>
        <taxon>Bacilli</taxon>
        <taxon>Bacillales</taxon>
        <taxon>Paenibacillaceae</taxon>
        <taxon>Cohnella</taxon>
    </lineage>
</organism>
<dbReference type="KEGG" id="cohn:KCTCHS21_47970"/>
<dbReference type="SUPFAM" id="SSF53697">
    <property type="entry name" value="SIS domain"/>
    <property type="match status" value="1"/>
</dbReference>
<dbReference type="AlphaFoldDB" id="A0A3T1DBP5"/>
<dbReference type="PANTHER" id="PTHR30390">
    <property type="entry name" value="SEDOHEPTULOSE 7-PHOSPHATE ISOMERASE / DNAA INITIATOR-ASSOCIATING FACTOR FOR REPLICATION INITIATION"/>
    <property type="match status" value="1"/>
</dbReference>
<dbReference type="InterPro" id="IPR001347">
    <property type="entry name" value="SIS_dom"/>
</dbReference>
<evidence type="ECO:0000259" key="1">
    <source>
        <dbReference type="PROSITE" id="PS51464"/>
    </source>
</evidence>
<evidence type="ECO:0000313" key="3">
    <source>
        <dbReference type="Proteomes" id="UP000289856"/>
    </source>
</evidence>
<dbReference type="InterPro" id="IPR035461">
    <property type="entry name" value="GmhA/DiaA"/>
</dbReference>
<dbReference type="InterPro" id="IPR050099">
    <property type="entry name" value="SIS_GmhA/DiaA_subfam"/>
</dbReference>
<dbReference type="GO" id="GO:1901135">
    <property type="term" value="P:carbohydrate derivative metabolic process"/>
    <property type="evidence" value="ECO:0007669"/>
    <property type="project" value="InterPro"/>
</dbReference>
<gene>
    <name evidence="2" type="ORF">KCTCHS21_47970</name>
</gene>
<proteinExistence type="predicted"/>
<dbReference type="Pfam" id="PF13580">
    <property type="entry name" value="SIS_2"/>
    <property type="match status" value="1"/>
</dbReference>
<feature type="domain" description="SIS" evidence="1">
    <location>
        <begin position="24"/>
        <end position="152"/>
    </location>
</feature>
<dbReference type="Proteomes" id="UP000289856">
    <property type="component" value="Chromosome"/>
</dbReference>
<name>A0A3T1DBP5_9BACL</name>
<accession>A0A3T1DBP5</accession>
<evidence type="ECO:0000313" key="2">
    <source>
        <dbReference type="EMBL" id="BBI35398.1"/>
    </source>
</evidence>
<protein>
    <recommendedName>
        <fullName evidence="1">SIS domain-containing protein</fullName>
    </recommendedName>
</protein>
<dbReference type="GO" id="GO:0097367">
    <property type="term" value="F:carbohydrate derivative binding"/>
    <property type="evidence" value="ECO:0007669"/>
    <property type="project" value="InterPro"/>
</dbReference>
<dbReference type="CDD" id="cd05006">
    <property type="entry name" value="SIS_GmhA"/>
    <property type="match status" value="1"/>
</dbReference>
<keyword evidence="3" id="KW-1185">Reference proteome</keyword>